<name>A0AA85K5G4_TRIRE</name>
<reference evidence="1" key="1">
    <citation type="submission" date="2022-06" db="EMBL/GenBank/DDBJ databases">
        <authorList>
            <person name="Berger JAMES D."/>
            <person name="Berger JAMES D."/>
        </authorList>
    </citation>
    <scope>NUCLEOTIDE SEQUENCE [LARGE SCALE GENOMIC DNA]</scope>
</reference>
<accession>A0AA85K5G4</accession>
<reference evidence="2" key="2">
    <citation type="submission" date="2023-11" db="UniProtKB">
        <authorList>
            <consortium name="WormBaseParasite"/>
        </authorList>
    </citation>
    <scope>IDENTIFICATION</scope>
</reference>
<dbReference type="AlphaFoldDB" id="A0AA85K5G4"/>
<proteinExistence type="predicted"/>
<evidence type="ECO:0000313" key="2">
    <source>
        <dbReference type="WBParaSite" id="TREG1_62640.1"/>
    </source>
</evidence>
<protein>
    <submittedName>
        <fullName evidence="2">Uncharacterized protein</fullName>
    </submittedName>
</protein>
<dbReference type="WBParaSite" id="TREG1_62640.1">
    <property type="protein sequence ID" value="TREG1_62640.1"/>
    <property type="gene ID" value="TREG1_62640"/>
</dbReference>
<sequence>YATVPADKVIMIRKGDIPASRRLEIDWRRIGEFDPYNDAGYYTCFVNNTETNGSRTIKIPADKVPVL</sequence>
<dbReference type="Proteomes" id="UP000050795">
    <property type="component" value="Unassembled WGS sequence"/>
</dbReference>
<organism evidence="1 2">
    <name type="scientific">Trichobilharzia regenti</name>
    <name type="common">Nasal bird schistosome</name>
    <dbReference type="NCBI Taxonomy" id="157069"/>
    <lineage>
        <taxon>Eukaryota</taxon>
        <taxon>Metazoa</taxon>
        <taxon>Spiralia</taxon>
        <taxon>Lophotrochozoa</taxon>
        <taxon>Platyhelminthes</taxon>
        <taxon>Trematoda</taxon>
        <taxon>Digenea</taxon>
        <taxon>Strigeidida</taxon>
        <taxon>Schistosomatoidea</taxon>
        <taxon>Schistosomatidae</taxon>
        <taxon>Trichobilharzia</taxon>
    </lineage>
</organism>
<evidence type="ECO:0000313" key="1">
    <source>
        <dbReference type="Proteomes" id="UP000050795"/>
    </source>
</evidence>
<keyword evidence="1" id="KW-1185">Reference proteome</keyword>